<dbReference type="Pfam" id="PF08205">
    <property type="entry name" value="C2-set_2"/>
    <property type="match status" value="1"/>
</dbReference>
<evidence type="ECO:0000259" key="2">
    <source>
        <dbReference type="PROSITE" id="PS50835"/>
    </source>
</evidence>
<feature type="domain" description="Ig-like" evidence="2">
    <location>
        <begin position="1"/>
        <end position="64"/>
    </location>
</feature>
<dbReference type="InterPro" id="IPR013783">
    <property type="entry name" value="Ig-like_fold"/>
</dbReference>
<dbReference type="InterPro" id="IPR036179">
    <property type="entry name" value="Ig-like_dom_sf"/>
</dbReference>
<reference evidence="3 4" key="1">
    <citation type="submission" date="2017-07" db="EMBL/GenBank/DDBJ databases">
        <authorList>
            <person name="Talla V."/>
            <person name="Backstrom N."/>
        </authorList>
    </citation>
    <scope>NUCLEOTIDE SEQUENCE [LARGE SCALE GENOMIC DNA]</scope>
</reference>
<evidence type="ECO:0000313" key="3">
    <source>
        <dbReference type="EMBL" id="VVD00646.1"/>
    </source>
</evidence>
<name>A0A5E4QSV0_9NEOP</name>
<dbReference type="EMBL" id="FZQP02004889">
    <property type="protein sequence ID" value="VVD00646.1"/>
    <property type="molecule type" value="Genomic_DNA"/>
</dbReference>
<accession>A0A5E4QSV0</accession>
<dbReference type="AlphaFoldDB" id="A0A5E4QSV0"/>
<dbReference type="PANTHER" id="PTHR23278">
    <property type="entry name" value="SIDESTEP PROTEIN"/>
    <property type="match status" value="1"/>
</dbReference>
<proteinExistence type="predicted"/>
<dbReference type="PANTHER" id="PTHR23278:SF19">
    <property type="entry name" value="OBSCURIN"/>
    <property type="match status" value="1"/>
</dbReference>
<protein>
    <recommendedName>
        <fullName evidence="2">Ig-like domain-containing protein</fullName>
    </recommendedName>
</protein>
<dbReference type="Proteomes" id="UP000324832">
    <property type="component" value="Unassembled WGS sequence"/>
</dbReference>
<evidence type="ECO:0000313" key="4">
    <source>
        <dbReference type="Proteomes" id="UP000324832"/>
    </source>
</evidence>
<keyword evidence="1" id="KW-1015">Disulfide bond</keyword>
<dbReference type="InterPro" id="IPR013162">
    <property type="entry name" value="CD80_C2-set"/>
</dbReference>
<gene>
    <name evidence="3" type="ORF">LSINAPIS_LOCUS11241</name>
</gene>
<sequence length="322" mass="34847">MDTRDGVDTHWSDPSTLGARASFRTSTMPALLVLTKIRPEDSGQYRCRVDFIKSPTKNTRLNLTVLIPPERLVILDQDGEEVHGGVLGPFDEGTKINLTCVAIGGRPTARVSWWQSHALLANSEARASTTVTLQRDMYPATLTCQAVTDPSLAPLSENITVDMNSGRATELVCQAVGARPHPTISWWKGATRLHTVRDKVSPDGNITSSILTLMPSVEDSGRVISCRSVQQNLKHSLKLGANLDPNSIMEGSDVYLDCSGVMVKGSGGVLVSRQSLVLQHVSRERGGDYVCINRCALVAKVLPSARPEGKLSIFSVMSTQTP</sequence>
<keyword evidence="4" id="KW-1185">Reference proteome</keyword>
<dbReference type="SUPFAM" id="SSF48726">
    <property type="entry name" value="Immunoglobulin"/>
    <property type="match status" value="3"/>
</dbReference>
<dbReference type="PROSITE" id="PS50835">
    <property type="entry name" value="IG_LIKE"/>
    <property type="match status" value="3"/>
</dbReference>
<evidence type="ECO:0000256" key="1">
    <source>
        <dbReference type="ARBA" id="ARBA00023157"/>
    </source>
</evidence>
<dbReference type="Gene3D" id="2.60.40.10">
    <property type="entry name" value="Immunoglobulins"/>
    <property type="match status" value="3"/>
</dbReference>
<feature type="domain" description="Ig-like" evidence="2">
    <location>
        <begin position="150"/>
        <end position="291"/>
    </location>
</feature>
<organism evidence="3 4">
    <name type="scientific">Leptidea sinapis</name>
    <dbReference type="NCBI Taxonomy" id="189913"/>
    <lineage>
        <taxon>Eukaryota</taxon>
        <taxon>Metazoa</taxon>
        <taxon>Ecdysozoa</taxon>
        <taxon>Arthropoda</taxon>
        <taxon>Hexapoda</taxon>
        <taxon>Insecta</taxon>
        <taxon>Pterygota</taxon>
        <taxon>Neoptera</taxon>
        <taxon>Endopterygota</taxon>
        <taxon>Lepidoptera</taxon>
        <taxon>Glossata</taxon>
        <taxon>Ditrysia</taxon>
        <taxon>Papilionoidea</taxon>
        <taxon>Pieridae</taxon>
        <taxon>Dismorphiinae</taxon>
        <taxon>Leptidea</taxon>
    </lineage>
</organism>
<feature type="domain" description="Ig-like" evidence="2">
    <location>
        <begin position="69"/>
        <end position="146"/>
    </location>
</feature>
<dbReference type="InterPro" id="IPR007110">
    <property type="entry name" value="Ig-like_dom"/>
</dbReference>